<evidence type="ECO:0000259" key="7">
    <source>
        <dbReference type="Pfam" id="PF01171"/>
    </source>
</evidence>
<gene>
    <name evidence="6 8" type="primary">tilS</name>
    <name evidence="8" type="ORF">F6X38_16475</name>
</gene>
<dbReference type="PANTHER" id="PTHR43033">
    <property type="entry name" value="TRNA(ILE)-LYSIDINE SYNTHASE-RELATED"/>
    <property type="match status" value="1"/>
</dbReference>
<dbReference type="InterPro" id="IPR012094">
    <property type="entry name" value="tRNA_Ile_lys_synt"/>
</dbReference>
<dbReference type="EC" id="6.3.4.19" evidence="6"/>
<dbReference type="NCBIfam" id="TIGR02432">
    <property type="entry name" value="lysidine_TilS_N"/>
    <property type="match status" value="1"/>
</dbReference>
<dbReference type="InterPro" id="IPR014729">
    <property type="entry name" value="Rossmann-like_a/b/a_fold"/>
</dbReference>
<comment type="domain">
    <text evidence="6">The N-terminal region contains the highly conserved SGGXDS motif, predicted to be a P-loop motif involved in ATP binding.</text>
</comment>
<name>A0A7V7PM97_9HYPH</name>
<dbReference type="InterPro" id="IPR012795">
    <property type="entry name" value="tRNA_Ile_lys_synt_N"/>
</dbReference>
<evidence type="ECO:0000256" key="3">
    <source>
        <dbReference type="ARBA" id="ARBA00022741"/>
    </source>
</evidence>
<keyword evidence="6" id="KW-0963">Cytoplasm</keyword>
<comment type="caution">
    <text evidence="8">The sequence shown here is derived from an EMBL/GenBank/DDBJ whole genome shotgun (WGS) entry which is preliminary data.</text>
</comment>
<comment type="catalytic activity">
    <reaction evidence="5 6">
        <text>cytidine(34) in tRNA(Ile2) + L-lysine + ATP = lysidine(34) in tRNA(Ile2) + AMP + diphosphate + H(+)</text>
        <dbReference type="Rhea" id="RHEA:43744"/>
        <dbReference type="Rhea" id="RHEA-COMP:10625"/>
        <dbReference type="Rhea" id="RHEA-COMP:10670"/>
        <dbReference type="ChEBI" id="CHEBI:15378"/>
        <dbReference type="ChEBI" id="CHEBI:30616"/>
        <dbReference type="ChEBI" id="CHEBI:32551"/>
        <dbReference type="ChEBI" id="CHEBI:33019"/>
        <dbReference type="ChEBI" id="CHEBI:82748"/>
        <dbReference type="ChEBI" id="CHEBI:83665"/>
        <dbReference type="ChEBI" id="CHEBI:456215"/>
        <dbReference type="EC" id="6.3.4.19"/>
    </reaction>
</comment>
<dbReference type="GO" id="GO:0006400">
    <property type="term" value="P:tRNA modification"/>
    <property type="evidence" value="ECO:0007669"/>
    <property type="project" value="UniProtKB-UniRule"/>
</dbReference>
<evidence type="ECO:0000313" key="9">
    <source>
        <dbReference type="Proteomes" id="UP000432089"/>
    </source>
</evidence>
<comment type="subcellular location">
    <subcellularLocation>
        <location evidence="6">Cytoplasm</location>
    </subcellularLocation>
</comment>
<evidence type="ECO:0000313" key="8">
    <source>
        <dbReference type="EMBL" id="KAB0678023.1"/>
    </source>
</evidence>
<dbReference type="SUPFAM" id="SSF52402">
    <property type="entry name" value="Adenine nucleotide alpha hydrolases-like"/>
    <property type="match status" value="1"/>
</dbReference>
<dbReference type="GO" id="GO:0005737">
    <property type="term" value="C:cytoplasm"/>
    <property type="evidence" value="ECO:0007669"/>
    <property type="project" value="UniProtKB-SubCell"/>
</dbReference>
<dbReference type="AlphaFoldDB" id="A0A7V7PM97"/>
<evidence type="ECO:0000256" key="1">
    <source>
        <dbReference type="ARBA" id="ARBA00022598"/>
    </source>
</evidence>
<keyword evidence="3 6" id="KW-0547">Nucleotide-binding</keyword>
<dbReference type="PANTHER" id="PTHR43033:SF1">
    <property type="entry name" value="TRNA(ILE)-LYSIDINE SYNTHASE-RELATED"/>
    <property type="match status" value="1"/>
</dbReference>
<dbReference type="InterPro" id="IPR011063">
    <property type="entry name" value="TilS/TtcA_N"/>
</dbReference>
<evidence type="ECO:0000256" key="6">
    <source>
        <dbReference type="HAMAP-Rule" id="MF_01161"/>
    </source>
</evidence>
<sequence length="451" mass="47568">MRSAEGPRDPNLTAALAAAEAWPLFADTLRFLPPAPENRAPRPLLLAVSGGPDSLALLLLASASRGRLRASGFSIHAATVDHALRPESAAEAAAVARLCENLDVPHATLVWRGAKPIGNLAAAAREARYRLLADHAETLGAPAVLTAHHEDDQIETHHMAMLRRAGDRGLAGMRSARALSPSVLLLRPLLAVAGARLKAAVAAHGLAAADDPSNRDVRFARARLRAALGDSPRERHAVLARIRVHATRRDAEDAELAAWMRDLRRDEGLAVDAAGMVRIASNAFRDRSKSALAESLLGRVLQAAGGSLHPPSRDAVRRLLQRLRGPGFAGGTLIGAVLERGGDGGLTAFREYGRAGLPAVDVSGASAILFDRRLRIVARTSDGFPRESRLAAFGATGRGNAREKVLPVLLGPDGSPRAAHPLLLAKLPAATALLDAREEISFRLGADLPVV</sequence>
<comment type="similarity">
    <text evidence="6">Belongs to the tRNA(Ile)-lysidine synthase family.</text>
</comment>
<proteinExistence type="inferred from homology"/>
<dbReference type="Proteomes" id="UP000432089">
    <property type="component" value="Unassembled WGS sequence"/>
</dbReference>
<dbReference type="Gene3D" id="3.40.50.620">
    <property type="entry name" value="HUPs"/>
    <property type="match status" value="1"/>
</dbReference>
<keyword evidence="1 6" id="KW-0436">Ligase</keyword>
<feature type="domain" description="tRNA(Ile)-lysidine/2-thiocytidine synthase N-terminal" evidence="7">
    <location>
        <begin position="44"/>
        <end position="226"/>
    </location>
</feature>
<evidence type="ECO:0000256" key="5">
    <source>
        <dbReference type="ARBA" id="ARBA00048539"/>
    </source>
</evidence>
<reference evidence="8 9" key="1">
    <citation type="submission" date="2019-09" db="EMBL/GenBank/DDBJ databases">
        <title>YIM 132180 draft genome.</title>
        <authorList>
            <person name="Zhang K."/>
        </authorList>
    </citation>
    <scope>NUCLEOTIDE SEQUENCE [LARGE SCALE GENOMIC DNA]</scope>
    <source>
        <strain evidence="8 9">YIM 132180</strain>
    </source>
</reference>
<dbReference type="EMBL" id="VZDO01000014">
    <property type="protein sequence ID" value="KAB0678023.1"/>
    <property type="molecule type" value="Genomic_DNA"/>
</dbReference>
<dbReference type="GO" id="GO:0032267">
    <property type="term" value="F:tRNA(Ile)-lysidine synthase activity"/>
    <property type="evidence" value="ECO:0007669"/>
    <property type="project" value="UniProtKB-EC"/>
</dbReference>
<keyword evidence="2 6" id="KW-0819">tRNA processing</keyword>
<keyword evidence="4 6" id="KW-0067">ATP-binding</keyword>
<dbReference type="Pfam" id="PF01171">
    <property type="entry name" value="ATP_bind_3"/>
    <property type="match status" value="1"/>
</dbReference>
<evidence type="ECO:0000256" key="4">
    <source>
        <dbReference type="ARBA" id="ARBA00022840"/>
    </source>
</evidence>
<dbReference type="HAMAP" id="MF_01161">
    <property type="entry name" value="tRNA_Ile_lys_synt"/>
    <property type="match status" value="1"/>
</dbReference>
<comment type="function">
    <text evidence="6">Ligates lysine onto the cytidine present at position 34 of the AUA codon-specific tRNA(Ile) that contains the anticodon CAU, in an ATP-dependent manner. Cytidine is converted to lysidine, thus changing the amino acid specificity of the tRNA from methionine to isoleucine.</text>
</comment>
<protein>
    <recommendedName>
        <fullName evidence="6">tRNA(Ile)-lysidine synthase</fullName>
        <ecNumber evidence="6">6.3.4.19</ecNumber>
    </recommendedName>
    <alternativeName>
        <fullName evidence="6">tRNA(Ile)-2-lysyl-cytidine synthase</fullName>
    </alternativeName>
    <alternativeName>
        <fullName evidence="6">tRNA(Ile)-lysidine synthetase</fullName>
    </alternativeName>
</protein>
<keyword evidence="9" id="KW-1185">Reference proteome</keyword>
<dbReference type="GO" id="GO:0005524">
    <property type="term" value="F:ATP binding"/>
    <property type="evidence" value="ECO:0007669"/>
    <property type="project" value="UniProtKB-UniRule"/>
</dbReference>
<organism evidence="8 9">
    <name type="scientific">Plantimonas leprariae</name>
    <dbReference type="NCBI Taxonomy" id="2615207"/>
    <lineage>
        <taxon>Bacteria</taxon>
        <taxon>Pseudomonadati</taxon>
        <taxon>Pseudomonadota</taxon>
        <taxon>Alphaproteobacteria</taxon>
        <taxon>Hyphomicrobiales</taxon>
        <taxon>Aurantimonadaceae</taxon>
        <taxon>Plantimonas</taxon>
    </lineage>
</organism>
<evidence type="ECO:0000256" key="2">
    <source>
        <dbReference type="ARBA" id="ARBA00022694"/>
    </source>
</evidence>
<accession>A0A7V7PM97</accession>
<feature type="binding site" evidence="6">
    <location>
        <begin position="49"/>
        <end position="54"/>
    </location>
    <ligand>
        <name>ATP</name>
        <dbReference type="ChEBI" id="CHEBI:30616"/>
    </ligand>
</feature>